<organism evidence="1 2">
    <name type="scientific">Saccharopolyspora hirsuta</name>
    <dbReference type="NCBI Taxonomy" id="1837"/>
    <lineage>
        <taxon>Bacteria</taxon>
        <taxon>Bacillati</taxon>
        <taxon>Actinomycetota</taxon>
        <taxon>Actinomycetes</taxon>
        <taxon>Pseudonocardiales</taxon>
        <taxon>Pseudonocardiaceae</taxon>
        <taxon>Saccharopolyspora</taxon>
    </lineage>
</organism>
<dbReference type="EMBL" id="VWPH01000012">
    <property type="protein sequence ID" value="KAA5829555.1"/>
    <property type="molecule type" value="Genomic_DNA"/>
</dbReference>
<gene>
    <name evidence="1" type="ORF">F1721_24885</name>
</gene>
<dbReference type="Gene3D" id="6.20.20.10">
    <property type="match status" value="1"/>
</dbReference>
<dbReference type="AlphaFoldDB" id="A0A5M7BT53"/>
<dbReference type="OrthoDB" id="3482657at2"/>
<accession>A0A5M7BT53</accession>
<proteinExistence type="predicted"/>
<dbReference type="Proteomes" id="UP000323946">
    <property type="component" value="Unassembled WGS sequence"/>
</dbReference>
<dbReference type="RefSeq" id="WP_150069195.1">
    <property type="nucleotide sequence ID" value="NZ_VWPH01000012.1"/>
</dbReference>
<comment type="caution">
    <text evidence="1">The sequence shown here is derived from an EMBL/GenBank/DDBJ whole genome shotgun (WGS) entry which is preliminary data.</text>
</comment>
<keyword evidence="2" id="KW-1185">Reference proteome</keyword>
<sequence length="72" mass="8153">MTLLHLTVLTVAAVGGYLGTCLIWPYKNCRTCRGQGKLRAFMGVRYCPPCDGTGLRLRAGRRFLDSIRQHRR</sequence>
<dbReference type="SUPFAM" id="SSF57938">
    <property type="entry name" value="DnaJ/Hsp40 cysteine-rich domain"/>
    <property type="match status" value="1"/>
</dbReference>
<dbReference type="InterPro" id="IPR036410">
    <property type="entry name" value="HSP_DnaJ_Cys-rich_dom_sf"/>
</dbReference>
<evidence type="ECO:0000313" key="2">
    <source>
        <dbReference type="Proteomes" id="UP000323946"/>
    </source>
</evidence>
<reference evidence="1 2" key="1">
    <citation type="submission" date="2019-09" db="EMBL/GenBank/DDBJ databases">
        <title>Draft genome sequence of the thermophilic Saccharopolyspora hirsuta VKM Ac-666T.</title>
        <authorList>
            <person name="Lobastova T.G."/>
            <person name="Fokina V."/>
            <person name="Bragin E.Y."/>
            <person name="Shtratnikova V.Y."/>
            <person name="Starodumova I.P."/>
            <person name="Tarlachkov S.V."/>
            <person name="Donova M.V."/>
        </authorList>
    </citation>
    <scope>NUCLEOTIDE SEQUENCE [LARGE SCALE GENOMIC DNA]</scope>
    <source>
        <strain evidence="1 2">VKM Ac-666</strain>
    </source>
</reference>
<evidence type="ECO:0000313" key="1">
    <source>
        <dbReference type="EMBL" id="KAA5829555.1"/>
    </source>
</evidence>
<name>A0A5M7BT53_SACHI</name>
<protein>
    <submittedName>
        <fullName evidence="1">Uncharacterized protein</fullName>
    </submittedName>
</protein>